<evidence type="ECO:0000256" key="4">
    <source>
        <dbReference type="ARBA" id="ARBA00022722"/>
    </source>
</evidence>
<dbReference type="PANTHER" id="PTHR22930:SF85">
    <property type="entry name" value="GH03217P-RELATED"/>
    <property type="match status" value="1"/>
</dbReference>
<keyword evidence="4" id="KW-0540">Nuclease</keyword>
<dbReference type="PANTHER" id="PTHR22930">
    <property type="match status" value="1"/>
</dbReference>
<proteinExistence type="inferred from homology"/>
<evidence type="ECO:0000256" key="6">
    <source>
        <dbReference type="ARBA" id="ARBA00022801"/>
    </source>
</evidence>
<organism evidence="9 10">
    <name type="scientific">Rhamnusium bicolor</name>
    <dbReference type="NCBI Taxonomy" id="1586634"/>
    <lineage>
        <taxon>Eukaryota</taxon>
        <taxon>Metazoa</taxon>
        <taxon>Ecdysozoa</taxon>
        <taxon>Arthropoda</taxon>
        <taxon>Hexapoda</taxon>
        <taxon>Insecta</taxon>
        <taxon>Pterygota</taxon>
        <taxon>Neoptera</taxon>
        <taxon>Endopterygota</taxon>
        <taxon>Coleoptera</taxon>
        <taxon>Polyphaga</taxon>
        <taxon>Cucujiformia</taxon>
        <taxon>Chrysomeloidea</taxon>
        <taxon>Cerambycidae</taxon>
        <taxon>Lepturinae</taxon>
        <taxon>Rhagiini</taxon>
        <taxon>Rhamnusium</taxon>
    </lineage>
</organism>
<dbReference type="InterPro" id="IPR027806">
    <property type="entry name" value="HARBI1_dom"/>
</dbReference>
<dbReference type="GO" id="GO:0005634">
    <property type="term" value="C:nucleus"/>
    <property type="evidence" value="ECO:0007669"/>
    <property type="project" value="UniProtKB-SubCell"/>
</dbReference>
<keyword evidence="6" id="KW-0378">Hydrolase</keyword>
<dbReference type="GO" id="GO:0016787">
    <property type="term" value="F:hydrolase activity"/>
    <property type="evidence" value="ECO:0007669"/>
    <property type="project" value="UniProtKB-KW"/>
</dbReference>
<reference evidence="9" key="1">
    <citation type="journal article" date="2023" name="Insect Mol. Biol.">
        <title>Genome sequencing provides insights into the evolution of gene families encoding plant cell wall-degrading enzymes in longhorned beetles.</title>
        <authorList>
            <person name="Shin N.R."/>
            <person name="Okamura Y."/>
            <person name="Kirsch R."/>
            <person name="Pauchet Y."/>
        </authorList>
    </citation>
    <scope>NUCLEOTIDE SEQUENCE</scope>
    <source>
        <strain evidence="9">RBIC_L_NR</strain>
    </source>
</reference>
<evidence type="ECO:0000256" key="1">
    <source>
        <dbReference type="ARBA" id="ARBA00001968"/>
    </source>
</evidence>
<protein>
    <recommendedName>
        <fullName evidence="8">DDE Tnp4 domain-containing protein</fullName>
    </recommendedName>
</protein>
<evidence type="ECO:0000256" key="5">
    <source>
        <dbReference type="ARBA" id="ARBA00022723"/>
    </source>
</evidence>
<evidence type="ECO:0000313" key="10">
    <source>
        <dbReference type="Proteomes" id="UP001162156"/>
    </source>
</evidence>
<dbReference type="GO" id="GO:0004518">
    <property type="term" value="F:nuclease activity"/>
    <property type="evidence" value="ECO:0007669"/>
    <property type="project" value="UniProtKB-KW"/>
</dbReference>
<dbReference type="Pfam" id="PF13359">
    <property type="entry name" value="DDE_Tnp_4"/>
    <property type="match status" value="1"/>
</dbReference>
<gene>
    <name evidence="9" type="ORF">NQ314_000214</name>
</gene>
<sequence length="365" mass="42482">MSEYTENLMLQNVLESSDEFSNIWETSESKDSSSSLSVNLDSSDDNLYKERRKIAKQKNYVENVVLKYDYFQFRKHFRINKRTCEYVVEKLEAANVLPTHLDGRKKITPYKCFLITLWYLCNNDSYRQISDKFDISESAAHTLIKKVVKFIISDKGMDGTIGAIDATHICIKRPQKDAYTYCNRKGQHSVLLQAVCDDKKRFMDVFCGEAGSIHDARLLKRSSLYRQFQNPNVRTEYFLLGDSAYPNLPWLLTPFKDTGNLTQQKIFNYRHSSARVIVENNFGLLRGRFRRLKFFENNNITFIVECIIATCVLHNICINMDDQQIETDEPFEPGGNVFCPEEFSEEAIALGNNKREELFRKMFPA</sequence>
<evidence type="ECO:0000256" key="3">
    <source>
        <dbReference type="ARBA" id="ARBA00006958"/>
    </source>
</evidence>
<dbReference type="EMBL" id="JANEYF010000090">
    <property type="protein sequence ID" value="KAJ8972338.1"/>
    <property type="molecule type" value="Genomic_DNA"/>
</dbReference>
<comment type="caution">
    <text evidence="9">The sequence shown here is derived from an EMBL/GenBank/DDBJ whole genome shotgun (WGS) entry which is preliminary data.</text>
</comment>
<evidence type="ECO:0000313" key="9">
    <source>
        <dbReference type="EMBL" id="KAJ8972338.1"/>
    </source>
</evidence>
<evidence type="ECO:0000256" key="2">
    <source>
        <dbReference type="ARBA" id="ARBA00004123"/>
    </source>
</evidence>
<name>A0AAV8ZXG2_9CUCU</name>
<evidence type="ECO:0000256" key="7">
    <source>
        <dbReference type="ARBA" id="ARBA00023242"/>
    </source>
</evidence>
<dbReference type="Proteomes" id="UP001162156">
    <property type="component" value="Unassembled WGS sequence"/>
</dbReference>
<evidence type="ECO:0000259" key="8">
    <source>
        <dbReference type="Pfam" id="PF13359"/>
    </source>
</evidence>
<dbReference type="InterPro" id="IPR045249">
    <property type="entry name" value="HARBI1-like"/>
</dbReference>
<keyword evidence="10" id="KW-1185">Reference proteome</keyword>
<feature type="domain" description="DDE Tnp4" evidence="8">
    <location>
        <begin position="164"/>
        <end position="315"/>
    </location>
</feature>
<dbReference type="GO" id="GO:0046872">
    <property type="term" value="F:metal ion binding"/>
    <property type="evidence" value="ECO:0007669"/>
    <property type="project" value="UniProtKB-KW"/>
</dbReference>
<dbReference type="AlphaFoldDB" id="A0AAV8ZXG2"/>
<comment type="subcellular location">
    <subcellularLocation>
        <location evidence="2">Nucleus</location>
    </subcellularLocation>
</comment>
<comment type="similarity">
    <text evidence="3">Belongs to the HARBI1 family.</text>
</comment>
<keyword evidence="5" id="KW-0479">Metal-binding</keyword>
<keyword evidence="7" id="KW-0539">Nucleus</keyword>
<accession>A0AAV8ZXG2</accession>
<comment type="cofactor">
    <cofactor evidence="1">
        <name>a divalent metal cation</name>
        <dbReference type="ChEBI" id="CHEBI:60240"/>
    </cofactor>
</comment>